<evidence type="ECO:0000313" key="1">
    <source>
        <dbReference type="EMBL" id="KUG05890.1"/>
    </source>
</evidence>
<name>A0A9X0HHD6_SOLP1</name>
<dbReference type="AlphaFoldDB" id="A0A9X0HHD6"/>
<evidence type="ECO:0000313" key="2">
    <source>
        <dbReference type="Proteomes" id="UP000054223"/>
    </source>
</evidence>
<accession>A0A9X0HHD6</accession>
<comment type="caution">
    <text evidence="1">The sequence shown here is derived from an EMBL/GenBank/DDBJ whole genome shotgun (WGS) entry which is preliminary data.</text>
</comment>
<proteinExistence type="predicted"/>
<organism evidence="1 2">
    <name type="scientific">Solirubrum puertoriconensis</name>
    <dbReference type="NCBI Taxonomy" id="1751427"/>
    <lineage>
        <taxon>Bacteria</taxon>
        <taxon>Pseudomonadati</taxon>
        <taxon>Bacteroidota</taxon>
        <taxon>Cytophagia</taxon>
        <taxon>Cytophagales</taxon>
    </lineage>
</organism>
<dbReference type="Proteomes" id="UP000054223">
    <property type="component" value="Unassembled WGS sequence"/>
</dbReference>
<sequence>MNIMVPGMLLTGIMILVACRDDPQTASTEPPRRSVPKARAQAVPAKSAVVRAKRVCTITDAAAANDPFGAEVTAADIVRSGGRIVGRKAVKNAHAPEQTDTLVTVLQSGNRWVFYRTPEKDLLSSATLVSFTTPYGQTLRSRVGASYRRQGGSCDSLLISDDMQMNRVVASMSSGQVRKVRIEPYLD</sequence>
<gene>
    <name evidence="1" type="ORF">ASU33_00430</name>
</gene>
<keyword evidence="2" id="KW-1185">Reference proteome</keyword>
<reference evidence="1 2" key="1">
    <citation type="submission" date="2015-11" db="EMBL/GenBank/DDBJ databases">
        <title>Solirubrum puertoriconensis gen. nov. an environmental bacteria isolated in Puerto Rico.</title>
        <authorList>
            <person name="Cuebas-Irizarry M.F."/>
            <person name="Montalvo-Rodriguez R."/>
        </authorList>
    </citation>
    <scope>NUCLEOTIDE SEQUENCE [LARGE SCALE GENOMIC DNA]</scope>
    <source>
        <strain evidence="1 2">MC1A</strain>
    </source>
</reference>
<protein>
    <submittedName>
        <fullName evidence="1">Uncharacterized protein</fullName>
    </submittedName>
</protein>
<dbReference type="EMBL" id="LNAL01000008">
    <property type="protein sequence ID" value="KUG05890.1"/>
    <property type="molecule type" value="Genomic_DNA"/>
</dbReference>